<keyword evidence="6" id="KW-1185">Reference proteome</keyword>
<dbReference type="EMBL" id="SACP01000013">
    <property type="protein sequence ID" value="RVU17233.1"/>
    <property type="molecule type" value="Genomic_DNA"/>
</dbReference>
<keyword evidence="1 5" id="KW-0489">Methyltransferase</keyword>
<protein>
    <submittedName>
        <fullName evidence="5">Class I SAM-dependent methyltransferase</fullName>
    </submittedName>
</protein>
<keyword evidence="2 5" id="KW-0808">Transferase</keyword>
<dbReference type="CDD" id="cd02440">
    <property type="entry name" value="AdoMet_MTases"/>
    <property type="match status" value="1"/>
</dbReference>
<organism evidence="5 6">
    <name type="scientific">Methylobacterium oryzihabitans</name>
    <dbReference type="NCBI Taxonomy" id="2499852"/>
    <lineage>
        <taxon>Bacteria</taxon>
        <taxon>Pseudomonadati</taxon>
        <taxon>Pseudomonadota</taxon>
        <taxon>Alphaproteobacteria</taxon>
        <taxon>Hyphomicrobiales</taxon>
        <taxon>Methylobacteriaceae</taxon>
        <taxon>Methylobacterium</taxon>
    </lineage>
</organism>
<proteinExistence type="predicted"/>
<comment type="caution">
    <text evidence="5">The sequence shown here is derived from an EMBL/GenBank/DDBJ whole genome shotgun (WGS) entry which is preliminary data.</text>
</comment>
<keyword evidence="3" id="KW-0949">S-adenosyl-L-methionine</keyword>
<reference evidence="5 6" key="1">
    <citation type="submission" date="2019-01" db="EMBL/GenBank/DDBJ databases">
        <authorList>
            <person name="Chen W.-M."/>
        </authorList>
    </citation>
    <scope>NUCLEOTIDE SEQUENCE [LARGE SCALE GENOMIC DNA]</scope>
    <source>
        <strain evidence="5 6">TER-1</strain>
    </source>
</reference>
<evidence type="ECO:0000313" key="5">
    <source>
        <dbReference type="EMBL" id="RVU17233.1"/>
    </source>
</evidence>
<dbReference type="InterPro" id="IPR029063">
    <property type="entry name" value="SAM-dependent_MTases_sf"/>
</dbReference>
<dbReference type="OrthoDB" id="7348755at2"/>
<dbReference type="GO" id="GO:0032259">
    <property type="term" value="P:methylation"/>
    <property type="evidence" value="ECO:0007669"/>
    <property type="project" value="UniProtKB-KW"/>
</dbReference>
<evidence type="ECO:0000256" key="2">
    <source>
        <dbReference type="ARBA" id="ARBA00022679"/>
    </source>
</evidence>
<name>A0A437P4T5_9HYPH</name>
<dbReference type="Proteomes" id="UP000286997">
    <property type="component" value="Unassembled WGS sequence"/>
</dbReference>
<accession>A0A437P4T5</accession>
<evidence type="ECO:0000256" key="3">
    <source>
        <dbReference type="ARBA" id="ARBA00022691"/>
    </source>
</evidence>
<evidence type="ECO:0000256" key="1">
    <source>
        <dbReference type="ARBA" id="ARBA00022603"/>
    </source>
</evidence>
<dbReference type="AlphaFoldDB" id="A0A437P4T5"/>
<dbReference type="RefSeq" id="WP_127730520.1">
    <property type="nucleotide sequence ID" value="NZ_SACP01000013.1"/>
</dbReference>
<dbReference type="PANTHER" id="PTHR43464:SF19">
    <property type="entry name" value="UBIQUINONE BIOSYNTHESIS O-METHYLTRANSFERASE, MITOCHONDRIAL"/>
    <property type="match status" value="1"/>
</dbReference>
<feature type="domain" description="Methyltransferase" evidence="4">
    <location>
        <begin position="44"/>
        <end position="139"/>
    </location>
</feature>
<dbReference type="Pfam" id="PF13649">
    <property type="entry name" value="Methyltransf_25"/>
    <property type="match status" value="1"/>
</dbReference>
<dbReference type="InterPro" id="IPR041698">
    <property type="entry name" value="Methyltransf_25"/>
</dbReference>
<evidence type="ECO:0000313" key="6">
    <source>
        <dbReference type="Proteomes" id="UP000286997"/>
    </source>
</evidence>
<evidence type="ECO:0000259" key="4">
    <source>
        <dbReference type="Pfam" id="PF13649"/>
    </source>
</evidence>
<sequence>MAAVAGSGGYGENAASLAGQYESITFAQVHRDVLHLFPAPPSRVLDIGAGSGRDAAALARQGHRVTAVEPTEALRIQGRAIHAAVPIAWVDDALPDLAVMCGRGERFDLVLLTAVWMHLDAAERERAMARVAGLLSPGGRVVMSLRHGPVPEGRRMFEVSAEETADLGRRHGLDEVFGCEREDMLGRGDVHWSFLCLERPRASGRSPGGIVGD</sequence>
<dbReference type="GO" id="GO:0008168">
    <property type="term" value="F:methyltransferase activity"/>
    <property type="evidence" value="ECO:0007669"/>
    <property type="project" value="UniProtKB-KW"/>
</dbReference>
<gene>
    <name evidence="5" type="ORF">EOE48_15165</name>
</gene>
<dbReference type="SUPFAM" id="SSF53335">
    <property type="entry name" value="S-adenosyl-L-methionine-dependent methyltransferases"/>
    <property type="match status" value="1"/>
</dbReference>
<dbReference type="Gene3D" id="3.40.50.150">
    <property type="entry name" value="Vaccinia Virus protein VP39"/>
    <property type="match status" value="1"/>
</dbReference>
<dbReference type="PANTHER" id="PTHR43464">
    <property type="entry name" value="METHYLTRANSFERASE"/>
    <property type="match status" value="1"/>
</dbReference>